<protein>
    <submittedName>
        <fullName evidence="3">Uncharacterized protein</fullName>
    </submittedName>
</protein>
<evidence type="ECO:0000256" key="1">
    <source>
        <dbReference type="SAM" id="MobiDB-lite"/>
    </source>
</evidence>
<reference evidence="3" key="1">
    <citation type="submission" date="2019-08" db="EMBL/GenBank/DDBJ databases">
        <authorList>
            <person name="Kucharzyk K."/>
            <person name="Murdoch R.W."/>
            <person name="Higgins S."/>
            <person name="Loffler F."/>
        </authorList>
    </citation>
    <scope>NUCLEOTIDE SEQUENCE</scope>
</reference>
<name>A0A644XN06_9ZZZZ</name>
<feature type="compositionally biased region" description="Basic and acidic residues" evidence="1">
    <location>
        <begin position="1"/>
        <end position="12"/>
    </location>
</feature>
<sequence>MSEQLQKPHPEEQPEQPETPEVINTEPEELDDLQKRIRDYSDRKWNAILTVCGGLVGLLCGALLTVFSAMESIGMYGTIGAVVIALLLPRFAEKRVKRSVQKGRVAMMISLALWLAVTAAVMIIKGVPIFTK</sequence>
<accession>A0A644XN06</accession>
<feature type="transmembrane region" description="Helical" evidence="2">
    <location>
        <begin position="45"/>
        <end position="67"/>
    </location>
</feature>
<gene>
    <name evidence="3" type="ORF">SDC9_63546</name>
</gene>
<dbReference type="EMBL" id="VSSQ01002745">
    <property type="protein sequence ID" value="MPM17158.1"/>
    <property type="molecule type" value="Genomic_DNA"/>
</dbReference>
<proteinExistence type="predicted"/>
<comment type="caution">
    <text evidence="3">The sequence shown here is derived from an EMBL/GenBank/DDBJ whole genome shotgun (WGS) entry which is preliminary data.</text>
</comment>
<evidence type="ECO:0000256" key="2">
    <source>
        <dbReference type="SAM" id="Phobius"/>
    </source>
</evidence>
<keyword evidence="2" id="KW-1133">Transmembrane helix</keyword>
<feature type="transmembrane region" description="Helical" evidence="2">
    <location>
        <begin position="73"/>
        <end position="92"/>
    </location>
</feature>
<keyword evidence="2" id="KW-0472">Membrane</keyword>
<keyword evidence="2" id="KW-0812">Transmembrane</keyword>
<organism evidence="3">
    <name type="scientific">bioreactor metagenome</name>
    <dbReference type="NCBI Taxonomy" id="1076179"/>
    <lineage>
        <taxon>unclassified sequences</taxon>
        <taxon>metagenomes</taxon>
        <taxon>ecological metagenomes</taxon>
    </lineage>
</organism>
<dbReference type="AlphaFoldDB" id="A0A644XN06"/>
<feature type="region of interest" description="Disordered" evidence="1">
    <location>
        <begin position="1"/>
        <end position="30"/>
    </location>
</feature>
<evidence type="ECO:0000313" key="3">
    <source>
        <dbReference type="EMBL" id="MPM17158.1"/>
    </source>
</evidence>
<feature type="transmembrane region" description="Helical" evidence="2">
    <location>
        <begin position="104"/>
        <end position="124"/>
    </location>
</feature>